<feature type="compositionally biased region" description="Basic and acidic residues" evidence="3">
    <location>
        <begin position="293"/>
        <end position="316"/>
    </location>
</feature>
<evidence type="ECO:0000313" key="5">
    <source>
        <dbReference type="EMBL" id="AES71593.2"/>
    </source>
</evidence>
<feature type="compositionally biased region" description="Basic and acidic residues" evidence="3">
    <location>
        <begin position="83"/>
        <end position="92"/>
    </location>
</feature>
<proteinExistence type="predicted"/>
<feature type="domain" description="DRBM" evidence="4">
    <location>
        <begin position="2"/>
        <end position="69"/>
    </location>
</feature>
<feature type="domain" description="DRBM" evidence="4">
    <location>
        <begin position="113"/>
        <end position="176"/>
    </location>
</feature>
<dbReference type="Proteomes" id="UP000002051">
    <property type="component" value="Chromosome 3"/>
</dbReference>
<sequence length="414" mass="46845">MFKTKLQQLCHQRRWSLPKYTATNDGPQHKPSFNASVHVNGVTFASSDAFNSAKEAQNQAAMKAFRNFTSPLSGFSIPTDEYGSKEKVEATKPQESPLPAQSPVIRTDTNRLSKKHLQNYARKNNLDPPVFTIKTERLHYKATVVIDEKSFESPTFFNSIKEAEQAAAKIALRELPISVDLFQKDESCPSKSLLLELTQREGYSKPTYTTIESGSLHMRTYFSTVEVEGLKFHGKASRSKKQADIDAAKIAYIALKECGLDMYADFSSYNKENQAVQSTLEPEVVKHKQILNSEDKRLDQEKLPTDDVKVNDDMHTESLPIPPNKKMKMSNMRTSSLPKSSPLSHTELASSTISDSNMTMTCNTSNYLLCDRFNVYTNFPDILFPEDITVLPFDEDKWVAACLEFPNDEDFRFL</sequence>
<evidence type="ECO:0000256" key="3">
    <source>
        <dbReference type="SAM" id="MobiDB-lite"/>
    </source>
</evidence>
<feature type="region of interest" description="Disordered" evidence="3">
    <location>
        <begin position="292"/>
        <end position="345"/>
    </location>
</feature>
<keyword evidence="1" id="KW-0677">Repeat</keyword>
<accession>G7J6L1</accession>
<dbReference type="eggNOG" id="ENOG502QTBA">
    <property type="taxonomic scope" value="Eukaryota"/>
</dbReference>
<dbReference type="HOGENOM" id="CLU_029158_0_0_1"/>
<keyword evidence="7" id="KW-1185">Reference proteome</keyword>
<dbReference type="SMART" id="SM00358">
    <property type="entry name" value="DSRM"/>
    <property type="match status" value="3"/>
</dbReference>
<accession>A0A0C3VJP6</accession>
<dbReference type="AlphaFoldDB" id="A0A0C3VJP6"/>
<organism evidence="6">
    <name type="scientific">Medicago truncatula</name>
    <name type="common">Barrel medic</name>
    <name type="synonym">Medicago tribuloides</name>
    <dbReference type="NCBI Taxonomy" id="3880"/>
    <lineage>
        <taxon>Eukaryota</taxon>
        <taxon>Viridiplantae</taxon>
        <taxon>Streptophyta</taxon>
        <taxon>Embryophyta</taxon>
        <taxon>Tracheophyta</taxon>
        <taxon>Spermatophyta</taxon>
        <taxon>Magnoliopsida</taxon>
        <taxon>eudicotyledons</taxon>
        <taxon>Gunneridae</taxon>
        <taxon>Pentapetalae</taxon>
        <taxon>rosids</taxon>
        <taxon>fabids</taxon>
        <taxon>Fabales</taxon>
        <taxon>Fabaceae</taxon>
        <taxon>Papilionoideae</taxon>
        <taxon>50 kb inversion clade</taxon>
        <taxon>NPAAA clade</taxon>
        <taxon>Hologalegina</taxon>
        <taxon>IRL clade</taxon>
        <taxon>Trifolieae</taxon>
        <taxon>Medicago</taxon>
    </lineage>
</organism>
<dbReference type="PANTHER" id="PTHR46031:SF31">
    <property type="entry name" value="DOUBLE-STRANDED RNA-BINDING PROTEIN 1-LIKE"/>
    <property type="match status" value="1"/>
</dbReference>
<dbReference type="GO" id="GO:0003723">
    <property type="term" value="F:RNA binding"/>
    <property type="evidence" value="ECO:0007669"/>
    <property type="project" value="UniProtKB-KW"/>
</dbReference>
<protein>
    <submittedName>
        <fullName evidence="5">Double-stranded RNA-binding motif protein</fullName>
    </submittedName>
</protein>
<dbReference type="Gene3D" id="3.30.160.20">
    <property type="match status" value="3"/>
</dbReference>
<dbReference type="OrthoDB" id="5274873at2759"/>
<dbReference type="Pfam" id="PF00035">
    <property type="entry name" value="dsrm"/>
    <property type="match status" value="3"/>
</dbReference>
<dbReference type="SUPFAM" id="SSF54768">
    <property type="entry name" value="dsRNA-binding domain-like"/>
    <property type="match status" value="3"/>
</dbReference>
<evidence type="ECO:0000256" key="2">
    <source>
        <dbReference type="ARBA" id="ARBA00022884"/>
    </source>
</evidence>
<name>A0A0C3VJP6_MEDTR</name>
<dbReference type="PANTHER" id="PTHR46031">
    <property type="match status" value="1"/>
</dbReference>
<dbReference type="InterPro" id="IPR014720">
    <property type="entry name" value="dsRBD_dom"/>
</dbReference>
<dbReference type="EMBL" id="CM001219">
    <property type="protein sequence ID" value="AES71593.2"/>
    <property type="molecule type" value="Genomic_DNA"/>
</dbReference>
<reference evidence="5 7" key="1">
    <citation type="journal article" date="2011" name="Nature">
        <title>The Medicago genome provides insight into the evolution of rhizobial symbioses.</title>
        <authorList>
            <person name="Young N.D."/>
            <person name="Debelle F."/>
            <person name="Oldroyd G.E."/>
            <person name="Geurts R."/>
            <person name="Cannon S.B."/>
            <person name="Udvardi M.K."/>
            <person name="Benedito V.A."/>
            <person name="Mayer K.F."/>
            <person name="Gouzy J."/>
            <person name="Schoof H."/>
            <person name="Van de Peer Y."/>
            <person name="Proost S."/>
            <person name="Cook D.R."/>
            <person name="Meyers B.C."/>
            <person name="Spannagl M."/>
            <person name="Cheung F."/>
            <person name="De Mita S."/>
            <person name="Krishnakumar V."/>
            <person name="Gundlach H."/>
            <person name="Zhou S."/>
            <person name="Mudge J."/>
            <person name="Bharti A.K."/>
            <person name="Murray J.D."/>
            <person name="Naoumkina M.A."/>
            <person name="Rosen B."/>
            <person name="Silverstein K.A."/>
            <person name="Tang H."/>
            <person name="Rombauts S."/>
            <person name="Zhao P.X."/>
            <person name="Zhou P."/>
            <person name="Barbe V."/>
            <person name="Bardou P."/>
            <person name="Bechner M."/>
            <person name="Bellec A."/>
            <person name="Berger A."/>
            <person name="Berges H."/>
            <person name="Bidwell S."/>
            <person name="Bisseling T."/>
            <person name="Choisne N."/>
            <person name="Couloux A."/>
            <person name="Denny R."/>
            <person name="Deshpande S."/>
            <person name="Dai X."/>
            <person name="Doyle J.J."/>
            <person name="Dudez A.M."/>
            <person name="Farmer A.D."/>
            <person name="Fouteau S."/>
            <person name="Franken C."/>
            <person name="Gibelin C."/>
            <person name="Gish J."/>
            <person name="Goldstein S."/>
            <person name="Gonzalez A.J."/>
            <person name="Green P.J."/>
            <person name="Hallab A."/>
            <person name="Hartog M."/>
            <person name="Hua A."/>
            <person name="Humphray S.J."/>
            <person name="Jeong D.H."/>
            <person name="Jing Y."/>
            <person name="Jocker A."/>
            <person name="Kenton S.M."/>
            <person name="Kim D.J."/>
            <person name="Klee K."/>
            <person name="Lai H."/>
            <person name="Lang C."/>
            <person name="Lin S."/>
            <person name="Macmil S.L."/>
            <person name="Magdelenat G."/>
            <person name="Matthews L."/>
            <person name="McCorrison J."/>
            <person name="Monaghan E.L."/>
            <person name="Mun J.H."/>
            <person name="Najar F.Z."/>
            <person name="Nicholson C."/>
            <person name="Noirot C."/>
            <person name="O'Bleness M."/>
            <person name="Paule C.R."/>
            <person name="Poulain J."/>
            <person name="Prion F."/>
            <person name="Qin B."/>
            <person name="Qu C."/>
            <person name="Retzel E.F."/>
            <person name="Riddle C."/>
            <person name="Sallet E."/>
            <person name="Samain S."/>
            <person name="Samson N."/>
            <person name="Sanders I."/>
            <person name="Saurat O."/>
            <person name="Scarpelli C."/>
            <person name="Schiex T."/>
            <person name="Segurens B."/>
            <person name="Severin A.J."/>
            <person name="Sherrier D.J."/>
            <person name="Shi R."/>
            <person name="Sims S."/>
            <person name="Singer S.R."/>
            <person name="Sinharoy S."/>
            <person name="Sterck L."/>
            <person name="Viollet A."/>
            <person name="Wang B.B."/>
            <person name="Wang K."/>
            <person name="Wang M."/>
            <person name="Wang X."/>
            <person name="Warfsmann J."/>
            <person name="Weissenbach J."/>
            <person name="White D.D."/>
            <person name="White J.D."/>
            <person name="Wiley G.B."/>
            <person name="Wincker P."/>
            <person name="Xing Y."/>
            <person name="Yang L."/>
            <person name="Yao Z."/>
            <person name="Ying F."/>
            <person name="Zhai J."/>
            <person name="Zhou L."/>
            <person name="Zuber A."/>
            <person name="Denarie J."/>
            <person name="Dixon R.A."/>
            <person name="May G.D."/>
            <person name="Schwartz D.C."/>
            <person name="Rogers J."/>
            <person name="Quetier F."/>
            <person name="Town C.D."/>
            <person name="Roe B.A."/>
        </authorList>
    </citation>
    <scope>NUCLEOTIDE SEQUENCE [LARGE SCALE GENOMIC DNA]</scope>
    <source>
        <strain evidence="5">A17</strain>
        <strain evidence="6 7">cv. Jemalong A17</strain>
    </source>
</reference>
<evidence type="ECO:0000259" key="4">
    <source>
        <dbReference type="SMART" id="SM00358"/>
    </source>
</evidence>
<evidence type="ECO:0000313" key="6">
    <source>
        <dbReference type="EnsemblPlants" id="AES71593"/>
    </source>
</evidence>
<feature type="domain" description="DRBM" evidence="4">
    <location>
        <begin position="190"/>
        <end position="256"/>
    </location>
</feature>
<reference evidence="6" key="3">
    <citation type="submission" date="2015-04" db="UniProtKB">
        <authorList>
            <consortium name="EnsemblPlants"/>
        </authorList>
    </citation>
    <scope>IDENTIFICATION</scope>
    <source>
        <strain evidence="6">cv. Jemalong A17</strain>
    </source>
</reference>
<reference evidence="5 7" key="2">
    <citation type="journal article" date="2014" name="BMC Genomics">
        <title>An improved genome release (version Mt4.0) for the model legume Medicago truncatula.</title>
        <authorList>
            <person name="Tang H."/>
            <person name="Krishnakumar V."/>
            <person name="Bidwell S."/>
            <person name="Rosen B."/>
            <person name="Chan A."/>
            <person name="Zhou S."/>
            <person name="Gentzbittel L."/>
            <person name="Childs K.L."/>
            <person name="Yandell M."/>
            <person name="Gundlach H."/>
            <person name="Mayer K.F."/>
            <person name="Schwartz D.C."/>
            <person name="Town C.D."/>
        </authorList>
    </citation>
    <scope>GENOME REANNOTATION</scope>
    <source>
        <strain evidence="6 7">cv. Jemalong A17</strain>
    </source>
</reference>
<evidence type="ECO:0000313" key="7">
    <source>
        <dbReference type="Proteomes" id="UP000002051"/>
    </source>
</evidence>
<keyword evidence="2" id="KW-0694">RNA-binding</keyword>
<gene>
    <name evidence="5" type="ordered locus">MTR_3g079650</name>
</gene>
<feature type="compositionally biased region" description="Polar residues" evidence="3">
    <location>
        <begin position="331"/>
        <end position="345"/>
    </location>
</feature>
<dbReference type="EnsemblPlants" id="AES71593">
    <property type="protein sequence ID" value="AES71593"/>
    <property type="gene ID" value="MTR_3g079650"/>
</dbReference>
<evidence type="ECO:0000256" key="1">
    <source>
        <dbReference type="ARBA" id="ARBA00022737"/>
    </source>
</evidence>
<dbReference type="PaxDb" id="3880-AES62496"/>
<feature type="region of interest" description="Disordered" evidence="3">
    <location>
        <begin position="83"/>
        <end position="102"/>
    </location>
</feature>